<dbReference type="InterPro" id="IPR010982">
    <property type="entry name" value="Lambda_DNA-bd_dom_sf"/>
</dbReference>
<name>A0A1W7CVI3_9ACTN</name>
<reference evidence="2 3" key="1">
    <citation type="submission" date="2017-05" db="EMBL/GenBank/DDBJ databases">
        <title>Complete genome sequence of Streptomyces sp. SCSIO 03032 revealed the diverse biosynthetic pathways for its bioactive secondary metabolites.</title>
        <authorList>
            <person name="Ma L."/>
            <person name="Zhu Y."/>
            <person name="Zhang W."/>
            <person name="Zhang G."/>
            <person name="Tian X."/>
            <person name="Zhang S."/>
            <person name="Zhang C."/>
        </authorList>
    </citation>
    <scope>NUCLEOTIDE SEQUENCE [LARGE SCALE GENOMIC DNA]</scope>
    <source>
        <strain evidence="2 3">SCSIO 03032</strain>
    </source>
</reference>
<dbReference type="GO" id="GO:0003677">
    <property type="term" value="F:DNA binding"/>
    <property type="evidence" value="ECO:0007669"/>
    <property type="project" value="UniProtKB-KW"/>
</dbReference>
<dbReference type="PROSITE" id="PS50943">
    <property type="entry name" value="HTH_CROC1"/>
    <property type="match status" value="1"/>
</dbReference>
<dbReference type="OrthoDB" id="4273809at2"/>
<feature type="domain" description="HTH cro/C1-type" evidence="1">
    <location>
        <begin position="19"/>
        <end position="71"/>
    </location>
</feature>
<dbReference type="Proteomes" id="UP000194218">
    <property type="component" value="Chromosome"/>
</dbReference>
<sequence length="277" mass="31973">MELFDDDRTTPSVMLSRRMRRAREGAGLSLRGLSQQISFPYGFIGRVERGEQRASEGLVKALDEFFRTDNLFAELLLMAQELDVPAYDRDFLRSEREALRIQVFTSSLVPGLLQTRDYARELFRTSLPWETADEAEARVEFRLKRQQLLAKKQPPFYWAIMDEAALRRPAVSRRTMREQISHILTVGESEHTFIQVLPFEQAMYPMMGGSMTLLLLRDGSSVANIESFGTGEAVRSPRRLATHVQRFDVVRAMALPEKESREVLRGYLKEYEDEGDR</sequence>
<evidence type="ECO:0000313" key="2">
    <source>
        <dbReference type="EMBL" id="ARQ68380.1"/>
    </source>
</evidence>
<gene>
    <name evidence="2" type="ORF">CAG99_05535</name>
</gene>
<dbReference type="SMART" id="SM00530">
    <property type="entry name" value="HTH_XRE"/>
    <property type="match status" value="1"/>
</dbReference>
<keyword evidence="2" id="KW-0238">DNA-binding</keyword>
<protein>
    <submittedName>
        <fullName evidence="2">DNA-binding protein</fullName>
    </submittedName>
</protein>
<dbReference type="CDD" id="cd00093">
    <property type="entry name" value="HTH_XRE"/>
    <property type="match status" value="1"/>
</dbReference>
<keyword evidence="3" id="KW-1185">Reference proteome</keyword>
<dbReference type="Gene3D" id="1.10.260.40">
    <property type="entry name" value="lambda repressor-like DNA-binding domains"/>
    <property type="match status" value="1"/>
</dbReference>
<dbReference type="SUPFAM" id="SSF47413">
    <property type="entry name" value="lambda repressor-like DNA-binding domains"/>
    <property type="match status" value="1"/>
</dbReference>
<organism evidence="2 3">
    <name type="scientific">Streptomyces marincola</name>
    <dbReference type="NCBI Taxonomy" id="2878388"/>
    <lineage>
        <taxon>Bacteria</taxon>
        <taxon>Bacillati</taxon>
        <taxon>Actinomycetota</taxon>
        <taxon>Actinomycetes</taxon>
        <taxon>Kitasatosporales</taxon>
        <taxon>Streptomycetaceae</taxon>
        <taxon>Streptomyces</taxon>
    </lineage>
</organism>
<evidence type="ECO:0000313" key="3">
    <source>
        <dbReference type="Proteomes" id="UP000194218"/>
    </source>
</evidence>
<dbReference type="InterPro" id="IPR001387">
    <property type="entry name" value="Cro/C1-type_HTH"/>
</dbReference>
<proteinExistence type="predicted"/>
<accession>A0A1W7CVI3</accession>
<dbReference type="Pfam" id="PF13560">
    <property type="entry name" value="HTH_31"/>
    <property type="match status" value="1"/>
</dbReference>
<dbReference type="EMBL" id="CP021121">
    <property type="protein sequence ID" value="ARQ68380.1"/>
    <property type="molecule type" value="Genomic_DNA"/>
</dbReference>
<dbReference type="RefSeq" id="WP_086157889.1">
    <property type="nucleotide sequence ID" value="NZ_CP021121.1"/>
</dbReference>
<dbReference type="KEGG" id="smao:CAG99_05535"/>
<dbReference type="InterPro" id="IPR043917">
    <property type="entry name" value="DUF5753"/>
</dbReference>
<dbReference type="AlphaFoldDB" id="A0A1W7CVI3"/>
<evidence type="ECO:0000259" key="1">
    <source>
        <dbReference type="PROSITE" id="PS50943"/>
    </source>
</evidence>
<dbReference type="Pfam" id="PF19054">
    <property type="entry name" value="DUF5753"/>
    <property type="match status" value="1"/>
</dbReference>